<evidence type="ECO:0000313" key="10">
    <source>
        <dbReference type="EMBL" id="RQP21256.1"/>
    </source>
</evidence>
<evidence type="ECO:0000256" key="7">
    <source>
        <dbReference type="ARBA" id="ARBA00023143"/>
    </source>
</evidence>
<evidence type="ECO:0000256" key="6">
    <source>
        <dbReference type="ARBA" id="ARBA00023136"/>
    </source>
</evidence>
<feature type="transmembrane region" description="Helical" evidence="9">
    <location>
        <begin position="6"/>
        <end position="29"/>
    </location>
</feature>
<keyword evidence="3" id="KW-1003">Cell membrane</keyword>
<dbReference type="Proteomes" id="UP000267464">
    <property type="component" value="Unassembled WGS sequence"/>
</dbReference>
<organism evidence="10 11">
    <name type="scientific">Piscinibacter terrae</name>
    <dbReference type="NCBI Taxonomy" id="2496871"/>
    <lineage>
        <taxon>Bacteria</taxon>
        <taxon>Pseudomonadati</taxon>
        <taxon>Pseudomonadota</taxon>
        <taxon>Betaproteobacteria</taxon>
        <taxon>Burkholderiales</taxon>
        <taxon>Sphaerotilaceae</taxon>
        <taxon>Piscinibacter</taxon>
    </lineage>
</organism>
<dbReference type="PANTHER" id="PTHR38766:SF1">
    <property type="entry name" value="FLAGELLAR PROTEIN FLIO"/>
    <property type="match status" value="1"/>
</dbReference>
<evidence type="ECO:0000256" key="5">
    <source>
        <dbReference type="ARBA" id="ARBA00022989"/>
    </source>
</evidence>
<evidence type="ECO:0000256" key="1">
    <source>
        <dbReference type="ARBA" id="ARBA00004117"/>
    </source>
</evidence>
<keyword evidence="6 9" id="KW-0472">Membrane</keyword>
<evidence type="ECO:0000256" key="3">
    <source>
        <dbReference type="ARBA" id="ARBA00022475"/>
    </source>
</evidence>
<keyword evidence="5 9" id="KW-1133">Transmembrane helix</keyword>
<dbReference type="InterPro" id="IPR052205">
    <property type="entry name" value="FliO/MopB"/>
</dbReference>
<dbReference type="GO" id="GO:0005886">
    <property type="term" value="C:plasma membrane"/>
    <property type="evidence" value="ECO:0007669"/>
    <property type="project" value="UniProtKB-SubCell"/>
</dbReference>
<reference evidence="10 11" key="1">
    <citation type="submission" date="2018-08" db="EMBL/GenBank/DDBJ databases">
        <authorList>
            <person name="Khan S.A."/>
            <person name="Jeon C.O."/>
            <person name="Chun B.H."/>
            <person name="Jeong S.E."/>
        </authorList>
    </citation>
    <scope>NUCLEOTIDE SEQUENCE [LARGE SCALE GENOMIC DNA]</scope>
    <source>
        <strain evidence="10 11">S-16</strain>
    </source>
</reference>
<evidence type="ECO:0000256" key="9">
    <source>
        <dbReference type="SAM" id="Phobius"/>
    </source>
</evidence>
<name>A0A3N7HJW9_9BURK</name>
<comment type="caution">
    <text evidence="10">The sequence shown here is derived from an EMBL/GenBank/DDBJ whole genome shotgun (WGS) entry which is preliminary data.</text>
</comment>
<comment type="similarity">
    <text evidence="8">Belongs to the FliO/MopB family.</text>
</comment>
<dbReference type="AlphaFoldDB" id="A0A3N7HJW9"/>
<keyword evidence="10" id="KW-0966">Cell projection</keyword>
<dbReference type="Pfam" id="PF04347">
    <property type="entry name" value="FliO"/>
    <property type="match status" value="1"/>
</dbReference>
<evidence type="ECO:0000256" key="2">
    <source>
        <dbReference type="ARBA" id="ARBA00004236"/>
    </source>
</evidence>
<keyword evidence="7" id="KW-0975">Bacterial flagellum</keyword>
<dbReference type="EMBL" id="QUSW01000012">
    <property type="protein sequence ID" value="RQP21256.1"/>
    <property type="molecule type" value="Genomic_DNA"/>
</dbReference>
<protein>
    <submittedName>
        <fullName evidence="10">Flagellar biosynthetic protein FliO</fullName>
    </submittedName>
</protein>
<dbReference type="GO" id="GO:0009425">
    <property type="term" value="C:bacterial-type flagellum basal body"/>
    <property type="evidence" value="ECO:0007669"/>
    <property type="project" value="UniProtKB-SubCell"/>
</dbReference>
<proteinExistence type="inferred from homology"/>
<evidence type="ECO:0000256" key="4">
    <source>
        <dbReference type="ARBA" id="ARBA00022692"/>
    </source>
</evidence>
<sequence length="98" mass="10492">MNDGPGLVANLISTVVALIAVLALAWVSLKLLKRMQLRRTPGGDEGHLPRIVGSVGLGPRERLVTVRYRGRDYLLGVTAGGISTVDSHEIDPHGNEVE</sequence>
<keyword evidence="4 9" id="KW-0812">Transmembrane</keyword>
<keyword evidence="11" id="KW-1185">Reference proteome</keyword>
<gene>
    <name evidence="10" type="ORF">DZC73_28895</name>
</gene>
<evidence type="ECO:0000256" key="8">
    <source>
        <dbReference type="ARBA" id="ARBA00037937"/>
    </source>
</evidence>
<dbReference type="OrthoDB" id="8905632at2"/>
<comment type="subcellular location">
    <subcellularLocation>
        <location evidence="1">Bacterial flagellum basal body</location>
    </subcellularLocation>
    <subcellularLocation>
        <location evidence="2">Cell membrane</location>
    </subcellularLocation>
</comment>
<evidence type="ECO:0000313" key="11">
    <source>
        <dbReference type="Proteomes" id="UP000267464"/>
    </source>
</evidence>
<accession>A0A3N7HJW9</accession>
<reference evidence="10 11" key="2">
    <citation type="submission" date="2018-12" db="EMBL/GenBank/DDBJ databases">
        <title>Rhizobacter gummiphilus sp. nov., a rubber-degrading bacterium isolated from the soil of a botanical garden in Japan.</title>
        <authorList>
            <person name="Shunsuke S.S."/>
        </authorList>
    </citation>
    <scope>NUCLEOTIDE SEQUENCE [LARGE SCALE GENOMIC DNA]</scope>
    <source>
        <strain evidence="10 11">S-16</strain>
    </source>
</reference>
<dbReference type="GO" id="GO:0044781">
    <property type="term" value="P:bacterial-type flagellum organization"/>
    <property type="evidence" value="ECO:0007669"/>
    <property type="project" value="InterPro"/>
</dbReference>
<dbReference type="PANTHER" id="PTHR38766">
    <property type="entry name" value="FLAGELLAR PROTEIN FLIO"/>
    <property type="match status" value="1"/>
</dbReference>
<dbReference type="InterPro" id="IPR022781">
    <property type="entry name" value="Flagellar_biosynth_FliO"/>
</dbReference>
<dbReference type="RefSeq" id="WP_124543883.1">
    <property type="nucleotide sequence ID" value="NZ_QUSW01000012.1"/>
</dbReference>
<keyword evidence="10" id="KW-0969">Cilium</keyword>
<keyword evidence="10" id="KW-0282">Flagellum</keyword>